<feature type="compositionally biased region" description="Basic and acidic residues" evidence="4">
    <location>
        <begin position="37"/>
        <end position="47"/>
    </location>
</feature>
<dbReference type="InterPro" id="IPR011701">
    <property type="entry name" value="MFS"/>
</dbReference>
<proteinExistence type="predicted"/>
<keyword evidence="3 5" id="KW-0472">Membrane</keyword>
<dbReference type="STRING" id="56804.BAE46_12805"/>
<dbReference type="InterPro" id="IPR036259">
    <property type="entry name" value="MFS_trans_sf"/>
</dbReference>
<dbReference type="PROSITE" id="PS50850">
    <property type="entry name" value="MFS"/>
    <property type="match status" value="1"/>
</dbReference>
<feature type="transmembrane region" description="Helical" evidence="5">
    <location>
        <begin position="287"/>
        <end position="308"/>
    </location>
</feature>
<dbReference type="GO" id="GO:0022857">
    <property type="term" value="F:transmembrane transporter activity"/>
    <property type="evidence" value="ECO:0007669"/>
    <property type="project" value="InterPro"/>
</dbReference>
<evidence type="ECO:0000256" key="1">
    <source>
        <dbReference type="ARBA" id="ARBA00022692"/>
    </source>
</evidence>
<reference evidence="7 8" key="2">
    <citation type="journal article" date="2017" name="Antonie Van Leeuwenhoek">
        <title>Rhizobium rhizosphaerae sp. nov., a novel species isolated from rice rhizosphere.</title>
        <authorList>
            <person name="Zhao J.J."/>
            <person name="Zhang J."/>
            <person name="Zhang R.J."/>
            <person name="Zhang C.W."/>
            <person name="Yin H.Q."/>
            <person name="Zhang X.X."/>
        </authorList>
    </citation>
    <scope>NUCLEOTIDE SEQUENCE [LARGE SCALE GENOMIC DNA]</scope>
    <source>
        <strain evidence="7 8">ACAM 611</strain>
    </source>
</reference>
<protein>
    <submittedName>
        <fullName evidence="7">Twin-arginine translocation pathway signal</fullName>
    </submittedName>
</protein>
<dbReference type="InterPro" id="IPR052528">
    <property type="entry name" value="Sugar_transport-like"/>
</dbReference>
<dbReference type="Pfam" id="PF07690">
    <property type="entry name" value="MFS_1"/>
    <property type="match status" value="1"/>
</dbReference>
<feature type="compositionally biased region" description="Polar residues" evidence="4">
    <location>
        <begin position="8"/>
        <end position="22"/>
    </location>
</feature>
<dbReference type="PANTHER" id="PTHR23526:SF2">
    <property type="entry name" value="MAJOR FACILITATOR SUPERFAMILY (MFS) PROFILE DOMAIN-CONTAINING PROTEIN"/>
    <property type="match status" value="1"/>
</dbReference>
<feature type="region of interest" description="Disordered" evidence="4">
    <location>
        <begin position="1"/>
        <end position="55"/>
    </location>
</feature>
<dbReference type="eggNOG" id="COG2807">
    <property type="taxonomic scope" value="Bacteria"/>
</dbReference>
<feature type="transmembrane region" description="Helical" evidence="5">
    <location>
        <begin position="162"/>
        <end position="179"/>
    </location>
</feature>
<dbReference type="AlphaFoldDB" id="H5T8A6"/>
<evidence type="ECO:0000313" key="8">
    <source>
        <dbReference type="Proteomes" id="UP000053586"/>
    </source>
</evidence>
<feature type="transmembrane region" description="Helical" evidence="5">
    <location>
        <begin position="409"/>
        <end position="435"/>
    </location>
</feature>
<sequence>MPKRRLSKLNSAYNKNRSSQETLGDIKASTANVTQKNDLENSKRNKGTETAANARVEKRRADNSTLRQTLKYSQKEALASSAMTATSDNFFNAFAIYLHASMTQLGILTGLPQLFGAIMQIFSIWLSNYFCRKKIIVCGAVLQSIVLIIMAVLALLRPTYGIWFFILLVLLHHGLLNLIQPQWRAWMGSIVPASRRGSFFAARTRIVMFASLCVFLAGGALLTAADKVALVWLGFASLFLVAAIGRLNSAWLFSKMVDDQASAGKIAFTQTLVAFKESLQDPVFKQYSFLVAGLSAMVAISAPFFAVYMLEHLAFTYLEFVLAGISSIVTQFISLKYWGKFSDKFGNRLVIMICTGAISVIPVLWLFGDSFIYIVFIQAFSGLWWSGFTLSSANYLYDIRPHQSNFATYAATQAALAAVLVFIGSLVGGVIASYANLFNEWSGLSTWLSSALFIVFICSSIGRLLVFFYFIPKLHDTGIRQRPKALSLVLRVARFNAISGINFDWLTVAKKKREK</sequence>
<feature type="domain" description="Major facilitator superfamily (MFS) profile" evidence="6">
    <location>
        <begin position="266"/>
        <end position="515"/>
    </location>
</feature>
<accession>H5T8A6</accession>
<feature type="transmembrane region" description="Helical" evidence="5">
    <location>
        <begin position="371"/>
        <end position="397"/>
    </location>
</feature>
<dbReference type="EMBL" id="BAET01000006">
    <property type="protein sequence ID" value="GAB54547.1"/>
    <property type="molecule type" value="Genomic_DNA"/>
</dbReference>
<feature type="transmembrane region" description="Helical" evidence="5">
    <location>
        <begin position="200"/>
        <end position="222"/>
    </location>
</feature>
<feature type="transmembrane region" description="Helical" evidence="5">
    <location>
        <begin position="135"/>
        <end position="156"/>
    </location>
</feature>
<gene>
    <name evidence="7" type="ORF">GPUN_0400</name>
</gene>
<dbReference type="InterPro" id="IPR020846">
    <property type="entry name" value="MFS_dom"/>
</dbReference>
<evidence type="ECO:0000256" key="3">
    <source>
        <dbReference type="ARBA" id="ARBA00023136"/>
    </source>
</evidence>
<feature type="transmembrane region" description="Helical" evidence="5">
    <location>
        <begin position="105"/>
        <end position="126"/>
    </location>
</feature>
<dbReference type="PANTHER" id="PTHR23526">
    <property type="entry name" value="INTEGRAL MEMBRANE TRANSPORT PROTEIN-RELATED"/>
    <property type="match status" value="1"/>
</dbReference>
<name>H5T8A6_9ALTE</name>
<evidence type="ECO:0000256" key="4">
    <source>
        <dbReference type="SAM" id="MobiDB-lite"/>
    </source>
</evidence>
<keyword evidence="2 5" id="KW-1133">Transmembrane helix</keyword>
<feature type="transmembrane region" description="Helical" evidence="5">
    <location>
        <begin position="228"/>
        <end position="247"/>
    </location>
</feature>
<evidence type="ECO:0000313" key="7">
    <source>
        <dbReference type="EMBL" id="GAB54547.1"/>
    </source>
</evidence>
<comment type="caution">
    <text evidence="7">The sequence shown here is derived from an EMBL/GenBank/DDBJ whole genome shotgun (WGS) entry which is preliminary data.</text>
</comment>
<dbReference type="OrthoDB" id="9772882at2"/>
<dbReference type="Gene3D" id="1.20.1250.20">
    <property type="entry name" value="MFS general substrate transporter like domains"/>
    <property type="match status" value="2"/>
</dbReference>
<feature type="transmembrane region" description="Helical" evidence="5">
    <location>
        <begin position="447"/>
        <end position="471"/>
    </location>
</feature>
<evidence type="ECO:0000259" key="6">
    <source>
        <dbReference type="PROSITE" id="PS50850"/>
    </source>
</evidence>
<feature type="transmembrane region" description="Helical" evidence="5">
    <location>
        <begin position="314"/>
        <end position="333"/>
    </location>
</feature>
<organism evidence="7 8">
    <name type="scientific">Glaciecola punicea ACAM 611</name>
    <dbReference type="NCBI Taxonomy" id="1121923"/>
    <lineage>
        <taxon>Bacteria</taxon>
        <taxon>Pseudomonadati</taxon>
        <taxon>Pseudomonadota</taxon>
        <taxon>Gammaproteobacteria</taxon>
        <taxon>Alteromonadales</taxon>
        <taxon>Alteromonadaceae</taxon>
        <taxon>Glaciecola</taxon>
    </lineage>
</organism>
<evidence type="ECO:0000256" key="2">
    <source>
        <dbReference type="ARBA" id="ARBA00022989"/>
    </source>
</evidence>
<dbReference type="SUPFAM" id="SSF103473">
    <property type="entry name" value="MFS general substrate transporter"/>
    <property type="match status" value="1"/>
</dbReference>
<dbReference type="Proteomes" id="UP000053586">
    <property type="component" value="Unassembled WGS sequence"/>
</dbReference>
<keyword evidence="8" id="KW-1185">Reference proteome</keyword>
<evidence type="ECO:0000256" key="5">
    <source>
        <dbReference type="SAM" id="Phobius"/>
    </source>
</evidence>
<reference evidence="7 8" key="1">
    <citation type="journal article" date="2012" name="J. Bacteriol.">
        <title>Genome sequence of proteorhodopsin-containing sea ice bacterium Glaciecola punicea ACAM 611T.</title>
        <authorList>
            <person name="Qin Q.-L."/>
            <person name="Xie B.-B."/>
            <person name="Shu Y.-L."/>
            <person name="Rong J.-C."/>
            <person name="Zhao D.-L."/>
            <person name="Zhang X.-Y."/>
            <person name="Chen X.-L."/>
            <person name="Zhou B.-C."/>
            <person name="Zhanga Y.-Z."/>
        </authorList>
    </citation>
    <scope>NUCLEOTIDE SEQUENCE [LARGE SCALE GENOMIC DNA]</scope>
    <source>
        <strain evidence="7 8">ACAM 611</strain>
    </source>
</reference>
<dbReference type="RefSeq" id="WP_006002883.1">
    <property type="nucleotide sequence ID" value="NZ_BAET01000006.1"/>
</dbReference>
<keyword evidence="1 5" id="KW-0812">Transmembrane</keyword>
<feature type="transmembrane region" description="Helical" evidence="5">
    <location>
        <begin position="345"/>
        <end position="365"/>
    </location>
</feature>